<keyword evidence="2" id="KW-1185">Reference proteome</keyword>
<gene>
    <name evidence="1" type="ORF">NDI38_05275</name>
</gene>
<evidence type="ECO:0000313" key="1">
    <source>
        <dbReference type="EMBL" id="MEP1057841.1"/>
    </source>
</evidence>
<evidence type="ECO:0000313" key="2">
    <source>
        <dbReference type="Proteomes" id="UP001476950"/>
    </source>
</evidence>
<reference evidence="1 2" key="1">
    <citation type="submission" date="2022-04" db="EMBL/GenBank/DDBJ databases">
        <title>Positive selection, recombination, and allopatry shape intraspecific diversity of widespread and dominant cyanobacteria.</title>
        <authorList>
            <person name="Wei J."/>
            <person name="Shu W."/>
            <person name="Hu C."/>
        </authorList>
    </citation>
    <scope>NUCLEOTIDE SEQUENCE [LARGE SCALE GENOMIC DNA]</scope>
    <source>
        <strain evidence="1 2">AS-A4</strain>
    </source>
</reference>
<sequence>MVKLKAVKFEAVKALSFHVWVLLAQVSGSKADIYFGAVCPLNGKREKAIGSTKLQTVSYSH</sequence>
<name>A0ABV0KFK6_9CYAN</name>
<dbReference type="EMBL" id="JAMPLM010000003">
    <property type="protein sequence ID" value="MEP1057841.1"/>
    <property type="molecule type" value="Genomic_DNA"/>
</dbReference>
<comment type="caution">
    <text evidence="1">The sequence shown here is derived from an EMBL/GenBank/DDBJ whole genome shotgun (WGS) entry which is preliminary data.</text>
</comment>
<organism evidence="1 2">
    <name type="scientific">Stenomitos frigidus AS-A4</name>
    <dbReference type="NCBI Taxonomy" id="2933935"/>
    <lineage>
        <taxon>Bacteria</taxon>
        <taxon>Bacillati</taxon>
        <taxon>Cyanobacteriota</taxon>
        <taxon>Cyanophyceae</taxon>
        <taxon>Leptolyngbyales</taxon>
        <taxon>Leptolyngbyaceae</taxon>
        <taxon>Stenomitos</taxon>
    </lineage>
</organism>
<evidence type="ECO:0008006" key="3">
    <source>
        <dbReference type="Google" id="ProtNLM"/>
    </source>
</evidence>
<dbReference type="Proteomes" id="UP001476950">
    <property type="component" value="Unassembled WGS sequence"/>
</dbReference>
<protein>
    <recommendedName>
        <fullName evidence="3">Transposase</fullName>
    </recommendedName>
</protein>
<proteinExistence type="predicted"/>
<accession>A0ABV0KFK6</accession>
<dbReference type="RefSeq" id="WP_190451700.1">
    <property type="nucleotide sequence ID" value="NZ_JAMPLM010000003.1"/>
</dbReference>